<feature type="non-terminal residue" evidence="1">
    <location>
        <position position="1"/>
    </location>
</feature>
<dbReference type="EMBL" id="AY952787">
    <property type="protein sequence ID" value="AAX55824.1"/>
    <property type="molecule type" value="Genomic_DNA"/>
</dbReference>
<dbReference type="SUPFAM" id="SSF56502">
    <property type="entry name" value="gp120 core"/>
    <property type="match status" value="1"/>
</dbReference>
<name>Q58GR0_HV1</name>
<evidence type="ECO:0000313" key="1">
    <source>
        <dbReference type="EMBL" id="AAX55824.1"/>
    </source>
</evidence>
<dbReference type="InterPro" id="IPR036377">
    <property type="entry name" value="Gp120_core_sf"/>
</dbReference>
<sequence>SQWYQLNYCSWYVSQKKRSYLGSKNLTNNAKTIIVHLNESVEIVCTRTRSSYKGKVLRIGPGQTFYATGDFNGGYDRPFAHRCRGTGIKTFPQGSWKFQNLSLINIKFAPSY</sequence>
<keyword evidence="1" id="KW-0946">Virion</keyword>
<gene>
    <name evidence="1" type="primary">env</name>
</gene>
<proteinExistence type="predicted"/>
<reference evidence="1" key="1">
    <citation type="submission" date="2005-03" db="EMBL/GenBank/DDBJ databases">
        <title>Genetic Diversity of HIV-1 Subtypes Circulating in Northern Kenya.</title>
        <authorList>
            <person name="Khamadi S.A."/>
            <person name="Ochieng W."/>
            <person name="Lihana R.W."/>
            <person name="Kiptoo M.K."/>
            <person name="Kinyua J.G."/>
            <person name="Lagat N."/>
            <person name="Muriuki J."/>
            <person name="Mwangi J."/>
            <person name="Pelle R."/>
            <person name="Muigai A."/>
            <person name="Carter J."/>
            <person name="Yamada R."/>
            <person name="Mpoke S."/>
        </authorList>
    </citation>
    <scope>NUCLEOTIDE SEQUENCE</scope>
    <source>
        <strain evidence="1">MYDH058</strain>
    </source>
</reference>
<dbReference type="Gene3D" id="2.170.40.20">
    <property type="entry name" value="Human immunodeficiency virus 1, Gp160, envelope glycoprotein"/>
    <property type="match status" value="1"/>
</dbReference>
<feature type="non-terminal residue" evidence="1">
    <location>
        <position position="112"/>
    </location>
</feature>
<organism evidence="1">
    <name type="scientific">Human immunodeficiency virus type 1</name>
    <name type="common">HIV-1</name>
    <dbReference type="NCBI Taxonomy" id="11676"/>
    <lineage>
        <taxon>Viruses</taxon>
        <taxon>Riboviria</taxon>
        <taxon>Pararnavirae</taxon>
        <taxon>Artverviricota</taxon>
        <taxon>Revtraviricetes</taxon>
        <taxon>Ortervirales</taxon>
        <taxon>Retroviridae</taxon>
        <taxon>Orthoretrovirinae</taxon>
        <taxon>Lentivirus</taxon>
        <taxon>Lentivirus humimdef1</taxon>
    </lineage>
</organism>
<keyword evidence="1" id="KW-0261">Viral envelope protein</keyword>
<organismHost>
    <name type="scientific">Homo sapiens</name>
    <name type="common">Human</name>
    <dbReference type="NCBI Taxonomy" id="9606"/>
</organismHost>
<protein>
    <submittedName>
        <fullName evidence="1">Envelope glycoprotein</fullName>
    </submittedName>
</protein>
<accession>Q58GR0</accession>
<dbReference type="GO" id="GO:0019031">
    <property type="term" value="C:viral envelope"/>
    <property type="evidence" value="ECO:0007669"/>
    <property type="project" value="UniProtKB-KW"/>
</dbReference>